<evidence type="ECO:0000259" key="5">
    <source>
        <dbReference type="SMART" id="SM00849"/>
    </source>
</evidence>
<evidence type="ECO:0000256" key="4">
    <source>
        <dbReference type="ARBA" id="ARBA00022833"/>
    </source>
</evidence>
<comment type="caution">
    <text evidence="6">The sequence shown here is derived from an EMBL/GenBank/DDBJ whole genome shotgun (WGS) entry which is preliminary data.</text>
</comment>
<evidence type="ECO:0000313" key="6">
    <source>
        <dbReference type="EMBL" id="TVT40603.1"/>
    </source>
</evidence>
<gene>
    <name evidence="6" type="ORF">FNT36_14130</name>
</gene>
<dbReference type="GO" id="GO:0046872">
    <property type="term" value="F:metal ion binding"/>
    <property type="evidence" value="ECO:0007669"/>
    <property type="project" value="UniProtKB-KW"/>
</dbReference>
<evidence type="ECO:0000313" key="7">
    <source>
        <dbReference type="Proteomes" id="UP000317624"/>
    </source>
</evidence>
<keyword evidence="3 6" id="KW-0378">Hydrolase</keyword>
<reference evidence="6 7" key="1">
    <citation type="submission" date="2019-07" db="EMBL/GenBank/DDBJ databases">
        <title>Hymenobacter sp. straun FUR1 Genome sequencing and assembly.</title>
        <authorList>
            <person name="Chhetri G."/>
        </authorList>
    </citation>
    <scope>NUCLEOTIDE SEQUENCE [LARGE SCALE GENOMIC DNA]</scope>
    <source>
        <strain evidence="6 7">Fur1</strain>
    </source>
</reference>
<evidence type="ECO:0000256" key="3">
    <source>
        <dbReference type="ARBA" id="ARBA00022801"/>
    </source>
</evidence>
<protein>
    <submittedName>
        <fullName evidence="6">MBL fold metallo-hydrolase</fullName>
    </submittedName>
</protein>
<comment type="cofactor">
    <cofactor evidence="1">
        <name>Zn(2+)</name>
        <dbReference type="ChEBI" id="CHEBI:29105"/>
    </cofactor>
</comment>
<keyword evidence="7" id="KW-1185">Reference proteome</keyword>
<dbReference type="AlphaFoldDB" id="A0A558BVX1"/>
<proteinExistence type="predicted"/>
<dbReference type="EMBL" id="VMRJ01000003">
    <property type="protein sequence ID" value="TVT40603.1"/>
    <property type="molecule type" value="Genomic_DNA"/>
</dbReference>
<dbReference type="OrthoDB" id="2971563at2"/>
<dbReference type="InterPro" id="IPR036866">
    <property type="entry name" value="RibonucZ/Hydroxyglut_hydro"/>
</dbReference>
<keyword evidence="2" id="KW-0479">Metal-binding</keyword>
<dbReference type="GO" id="GO:0016787">
    <property type="term" value="F:hydrolase activity"/>
    <property type="evidence" value="ECO:0007669"/>
    <property type="project" value="UniProtKB-KW"/>
</dbReference>
<dbReference type="InterPro" id="IPR001279">
    <property type="entry name" value="Metallo-B-lactamas"/>
</dbReference>
<dbReference type="Proteomes" id="UP000317624">
    <property type="component" value="Unassembled WGS sequence"/>
</dbReference>
<dbReference type="PANTHER" id="PTHR46233:SF3">
    <property type="entry name" value="HYDROXYACYLGLUTATHIONE HYDROLASE GLOC"/>
    <property type="match status" value="1"/>
</dbReference>
<dbReference type="Gene3D" id="3.60.15.10">
    <property type="entry name" value="Ribonuclease Z/Hydroxyacylglutathione hydrolase-like"/>
    <property type="match status" value="1"/>
</dbReference>
<keyword evidence="4" id="KW-0862">Zinc</keyword>
<dbReference type="InterPro" id="IPR051453">
    <property type="entry name" value="MBL_Glyoxalase_II"/>
</dbReference>
<dbReference type="PANTHER" id="PTHR46233">
    <property type="entry name" value="HYDROXYACYLGLUTATHIONE HYDROLASE GLOC"/>
    <property type="match status" value="1"/>
</dbReference>
<evidence type="ECO:0000256" key="2">
    <source>
        <dbReference type="ARBA" id="ARBA00022723"/>
    </source>
</evidence>
<sequence>MLRIVSFTFNGFAENTYLLIDEATRATAIVDPGAYSRAEQDTLRNYVAAHQLDVKLLLNTHAHIDHVLGNAFVLNTYPGIPFLLHALDLPTLRAVATYAGPYGFANYEPAEPTGELVAGQVIKLGESELSVRFAPGHAPGHVVFYDEASGQLVGGDVLFKSSIGRTDLPGGDHNTLLKSIKEELLTLPDATVVYPGHGPTTTIGAERRSNPFLG</sequence>
<evidence type="ECO:0000256" key="1">
    <source>
        <dbReference type="ARBA" id="ARBA00001947"/>
    </source>
</evidence>
<name>A0A558BVX1_9BACT</name>
<dbReference type="Pfam" id="PF00753">
    <property type="entry name" value="Lactamase_B"/>
    <property type="match status" value="1"/>
</dbReference>
<organism evidence="6 7">
    <name type="scientific">Hymenobacter setariae</name>
    <dbReference type="NCBI Taxonomy" id="2594794"/>
    <lineage>
        <taxon>Bacteria</taxon>
        <taxon>Pseudomonadati</taxon>
        <taxon>Bacteroidota</taxon>
        <taxon>Cytophagia</taxon>
        <taxon>Cytophagales</taxon>
        <taxon>Hymenobacteraceae</taxon>
        <taxon>Hymenobacter</taxon>
    </lineage>
</organism>
<feature type="domain" description="Metallo-beta-lactamase" evidence="5">
    <location>
        <begin position="13"/>
        <end position="197"/>
    </location>
</feature>
<dbReference type="SMART" id="SM00849">
    <property type="entry name" value="Lactamase_B"/>
    <property type="match status" value="1"/>
</dbReference>
<dbReference type="SUPFAM" id="SSF56281">
    <property type="entry name" value="Metallo-hydrolase/oxidoreductase"/>
    <property type="match status" value="1"/>
</dbReference>
<dbReference type="RefSeq" id="WP_144848783.1">
    <property type="nucleotide sequence ID" value="NZ_VMRJ01000003.1"/>
</dbReference>
<accession>A0A558BVX1</accession>